<dbReference type="AlphaFoldDB" id="A0A8J8NNY4"/>
<organism evidence="1 2">
    <name type="scientific">Halteria grandinella</name>
    <dbReference type="NCBI Taxonomy" id="5974"/>
    <lineage>
        <taxon>Eukaryota</taxon>
        <taxon>Sar</taxon>
        <taxon>Alveolata</taxon>
        <taxon>Ciliophora</taxon>
        <taxon>Intramacronucleata</taxon>
        <taxon>Spirotrichea</taxon>
        <taxon>Stichotrichia</taxon>
        <taxon>Sporadotrichida</taxon>
        <taxon>Halteriidae</taxon>
        <taxon>Halteria</taxon>
    </lineage>
</organism>
<name>A0A8J8NNY4_HALGN</name>
<protein>
    <submittedName>
        <fullName evidence="1">Uncharacterized protein</fullName>
    </submittedName>
</protein>
<dbReference type="EMBL" id="RRYP01011452">
    <property type="protein sequence ID" value="TNV77724.1"/>
    <property type="molecule type" value="Genomic_DNA"/>
</dbReference>
<comment type="caution">
    <text evidence="1">The sequence shown here is derived from an EMBL/GenBank/DDBJ whole genome shotgun (WGS) entry which is preliminary data.</text>
</comment>
<reference evidence="1" key="1">
    <citation type="submission" date="2019-06" db="EMBL/GenBank/DDBJ databases">
        <authorList>
            <person name="Zheng W."/>
        </authorList>
    </citation>
    <scope>NUCLEOTIDE SEQUENCE</scope>
    <source>
        <strain evidence="1">QDHG01</strain>
    </source>
</reference>
<evidence type="ECO:0000313" key="2">
    <source>
        <dbReference type="Proteomes" id="UP000785679"/>
    </source>
</evidence>
<keyword evidence="2" id="KW-1185">Reference proteome</keyword>
<sequence>MSGVLTRGKTNAAMKDTYCSSWHLILPLFEVAGWVSWLASQSKVGEYHCQIGSLWPSYLMGNVCPAQVYERRATLTCSQPRLPPQTHAQGLSQHTSA</sequence>
<gene>
    <name evidence="1" type="ORF">FGO68_gene11314</name>
</gene>
<accession>A0A8J8NNY4</accession>
<dbReference type="Proteomes" id="UP000785679">
    <property type="component" value="Unassembled WGS sequence"/>
</dbReference>
<evidence type="ECO:0000313" key="1">
    <source>
        <dbReference type="EMBL" id="TNV77724.1"/>
    </source>
</evidence>
<proteinExistence type="predicted"/>